<dbReference type="EMBL" id="CALNXI010000071">
    <property type="protein sequence ID" value="CAH3017766.1"/>
    <property type="molecule type" value="Genomic_DNA"/>
</dbReference>
<name>A0ABN8LQE4_9CNID</name>
<dbReference type="Proteomes" id="UP001159427">
    <property type="component" value="Unassembled WGS sequence"/>
</dbReference>
<accession>A0ABN8LQE4</accession>
<gene>
    <name evidence="1" type="ORF">PEVE_00039812</name>
</gene>
<comment type="caution">
    <text evidence="1">The sequence shown here is derived from an EMBL/GenBank/DDBJ whole genome shotgun (WGS) entry which is preliminary data.</text>
</comment>
<organism evidence="1 2">
    <name type="scientific">Porites evermanni</name>
    <dbReference type="NCBI Taxonomy" id="104178"/>
    <lineage>
        <taxon>Eukaryota</taxon>
        <taxon>Metazoa</taxon>
        <taxon>Cnidaria</taxon>
        <taxon>Anthozoa</taxon>
        <taxon>Hexacorallia</taxon>
        <taxon>Scleractinia</taxon>
        <taxon>Fungiina</taxon>
        <taxon>Poritidae</taxon>
        <taxon>Porites</taxon>
    </lineage>
</organism>
<sequence length="88" mass="9998">MRKGKKNPAARAGQNQVNFDKENLVQEVKNMKDGGKDKLDAGEYVIGEFVVPKRCRNYVSKSKGTLQEMEFAVSARKIPLSEIREREL</sequence>
<proteinExistence type="predicted"/>
<protein>
    <submittedName>
        <fullName evidence="1">Uncharacterized protein</fullName>
    </submittedName>
</protein>
<reference evidence="1 2" key="1">
    <citation type="submission" date="2022-05" db="EMBL/GenBank/DDBJ databases">
        <authorList>
            <consortium name="Genoscope - CEA"/>
            <person name="William W."/>
        </authorList>
    </citation>
    <scope>NUCLEOTIDE SEQUENCE [LARGE SCALE GENOMIC DNA]</scope>
</reference>
<evidence type="ECO:0000313" key="2">
    <source>
        <dbReference type="Proteomes" id="UP001159427"/>
    </source>
</evidence>
<keyword evidence="2" id="KW-1185">Reference proteome</keyword>
<evidence type="ECO:0000313" key="1">
    <source>
        <dbReference type="EMBL" id="CAH3017766.1"/>
    </source>
</evidence>